<proteinExistence type="predicted"/>
<keyword evidence="1" id="KW-0472">Membrane</keyword>
<organism evidence="2 3">
    <name type="scientific">Acinetobacter soli</name>
    <dbReference type="NCBI Taxonomy" id="487316"/>
    <lineage>
        <taxon>Bacteria</taxon>
        <taxon>Pseudomonadati</taxon>
        <taxon>Pseudomonadota</taxon>
        <taxon>Gammaproteobacteria</taxon>
        <taxon>Moraxellales</taxon>
        <taxon>Moraxellaceae</taxon>
        <taxon>Acinetobacter</taxon>
    </lineage>
</organism>
<feature type="transmembrane region" description="Helical" evidence="1">
    <location>
        <begin position="18"/>
        <end position="37"/>
    </location>
</feature>
<reference evidence="2" key="1">
    <citation type="submission" date="2023-09" db="EMBL/GenBank/DDBJ databases">
        <title>Acinetobacter soli.</title>
        <authorList>
            <person name="Kim B."/>
            <person name="Kim D."/>
            <person name="Park D."/>
        </authorList>
    </citation>
    <scope>NUCLEOTIDE SEQUENCE</scope>
    <source>
        <strain evidence="2">2023.05</strain>
    </source>
</reference>
<sequence>MNLSKYDYFINPSCIKMILGEVFLLIFLSAGTLFLFPSVFESNALQVYYFDFNISLYYLYPVVLGFFCIIAIIIKIFKTYRYTVFSFSFKENLIKLNICWFLTVTVKDFEVVVGESYRIQYRNGFKKEFFDCVGIKSSKSIYLIPVVADKKNELIKILSDHIEENFIKIN</sequence>
<name>A0AB38YSN2_9GAMM</name>
<gene>
    <name evidence="2" type="ORF">RHP80_08785</name>
</gene>
<evidence type="ECO:0008006" key="4">
    <source>
        <dbReference type="Google" id="ProtNLM"/>
    </source>
</evidence>
<evidence type="ECO:0000313" key="3">
    <source>
        <dbReference type="Proteomes" id="UP001256400"/>
    </source>
</evidence>
<feature type="transmembrane region" description="Helical" evidence="1">
    <location>
        <begin position="57"/>
        <end position="77"/>
    </location>
</feature>
<keyword evidence="1" id="KW-1133">Transmembrane helix</keyword>
<dbReference type="AlphaFoldDB" id="A0AB38YSN2"/>
<dbReference type="EMBL" id="CP134206">
    <property type="protein sequence ID" value="WND04330.1"/>
    <property type="molecule type" value="Genomic_DNA"/>
</dbReference>
<accession>A0AB38YSN2</accession>
<evidence type="ECO:0000256" key="1">
    <source>
        <dbReference type="SAM" id="Phobius"/>
    </source>
</evidence>
<dbReference type="Proteomes" id="UP001256400">
    <property type="component" value="Chromosome"/>
</dbReference>
<dbReference type="RefSeq" id="WP_055414506.1">
    <property type="nucleotide sequence ID" value="NZ_CP134206.1"/>
</dbReference>
<protein>
    <recommendedName>
        <fullName evidence="4">DUF304 domain-containing protein</fullName>
    </recommendedName>
</protein>
<evidence type="ECO:0000313" key="2">
    <source>
        <dbReference type="EMBL" id="WND04330.1"/>
    </source>
</evidence>
<keyword evidence="1" id="KW-0812">Transmembrane</keyword>